<dbReference type="InterPro" id="IPR017972">
    <property type="entry name" value="Cyt_P450_CS"/>
</dbReference>
<dbReference type="GO" id="GO:0004497">
    <property type="term" value="F:monooxygenase activity"/>
    <property type="evidence" value="ECO:0007669"/>
    <property type="project" value="UniProtKB-KW"/>
</dbReference>
<keyword evidence="4 6" id="KW-0479">Metal-binding</keyword>
<dbReference type="EMBL" id="ONZP01000265">
    <property type="protein sequence ID" value="SPJ79264.1"/>
    <property type="molecule type" value="Genomic_DNA"/>
</dbReference>
<evidence type="ECO:0008006" key="10">
    <source>
        <dbReference type="Google" id="ProtNLM"/>
    </source>
</evidence>
<name>A0AAE8MB67_9HYPO</name>
<reference evidence="8" key="1">
    <citation type="submission" date="2018-03" db="EMBL/GenBank/DDBJ databases">
        <authorList>
            <person name="Guldener U."/>
        </authorList>
    </citation>
    <scope>NUCLEOTIDE SEQUENCE</scope>
</reference>
<dbReference type="Pfam" id="PF00067">
    <property type="entry name" value="p450"/>
    <property type="match status" value="1"/>
</dbReference>
<evidence type="ECO:0000256" key="7">
    <source>
        <dbReference type="SAM" id="Phobius"/>
    </source>
</evidence>
<dbReference type="AlphaFoldDB" id="A0AAE8MB67"/>
<keyword evidence="9" id="KW-1185">Reference proteome</keyword>
<dbReference type="PROSITE" id="PS00086">
    <property type="entry name" value="CYTOCHROME_P450"/>
    <property type="match status" value="1"/>
</dbReference>
<dbReference type="PANTHER" id="PTHR24305:SF232">
    <property type="entry name" value="P450, PUTATIVE (EUROFUNG)-RELATED"/>
    <property type="match status" value="1"/>
</dbReference>
<organism evidence="8 9">
    <name type="scientific">Fusarium torulosum</name>
    <dbReference type="NCBI Taxonomy" id="33205"/>
    <lineage>
        <taxon>Eukaryota</taxon>
        <taxon>Fungi</taxon>
        <taxon>Dikarya</taxon>
        <taxon>Ascomycota</taxon>
        <taxon>Pezizomycotina</taxon>
        <taxon>Sordariomycetes</taxon>
        <taxon>Hypocreomycetidae</taxon>
        <taxon>Hypocreales</taxon>
        <taxon>Nectriaceae</taxon>
        <taxon>Fusarium</taxon>
    </lineage>
</organism>
<gene>
    <name evidence="8" type="ORF">FTOL_07655</name>
</gene>
<dbReference type="Proteomes" id="UP001187734">
    <property type="component" value="Unassembled WGS sequence"/>
</dbReference>
<evidence type="ECO:0000256" key="4">
    <source>
        <dbReference type="ARBA" id="ARBA00022723"/>
    </source>
</evidence>
<keyword evidence="6" id="KW-0560">Oxidoreductase</keyword>
<evidence type="ECO:0000256" key="1">
    <source>
        <dbReference type="ARBA" id="ARBA00001971"/>
    </source>
</evidence>
<dbReference type="PANTHER" id="PTHR24305">
    <property type="entry name" value="CYTOCHROME P450"/>
    <property type="match status" value="1"/>
</dbReference>
<proteinExistence type="inferred from homology"/>
<keyword evidence="6" id="KW-0503">Monooxygenase</keyword>
<keyword evidence="7" id="KW-0812">Transmembrane</keyword>
<evidence type="ECO:0000256" key="5">
    <source>
        <dbReference type="ARBA" id="ARBA00023004"/>
    </source>
</evidence>
<evidence type="ECO:0000313" key="9">
    <source>
        <dbReference type="Proteomes" id="UP001187734"/>
    </source>
</evidence>
<comment type="caution">
    <text evidence="8">The sequence shown here is derived from an EMBL/GenBank/DDBJ whole genome shotgun (WGS) entry which is preliminary data.</text>
</comment>
<protein>
    <recommendedName>
        <fullName evidence="10">Cytochrome P450 monooxygenase</fullName>
    </recommendedName>
</protein>
<dbReference type="InterPro" id="IPR050121">
    <property type="entry name" value="Cytochrome_P450_monoxygenase"/>
</dbReference>
<feature type="transmembrane region" description="Helical" evidence="7">
    <location>
        <begin position="12"/>
        <end position="30"/>
    </location>
</feature>
<evidence type="ECO:0000256" key="6">
    <source>
        <dbReference type="RuleBase" id="RU000461"/>
    </source>
</evidence>
<comment type="cofactor">
    <cofactor evidence="1">
        <name>heme</name>
        <dbReference type="ChEBI" id="CHEBI:30413"/>
    </cofactor>
</comment>
<keyword evidence="3 6" id="KW-0349">Heme</keyword>
<accession>A0AAE8MB67</accession>
<evidence type="ECO:0000256" key="2">
    <source>
        <dbReference type="ARBA" id="ARBA00010617"/>
    </source>
</evidence>
<keyword evidence="5 6" id="KW-0408">Iron</keyword>
<evidence type="ECO:0000256" key="3">
    <source>
        <dbReference type="ARBA" id="ARBA00022617"/>
    </source>
</evidence>
<keyword evidence="7" id="KW-0472">Membrane</keyword>
<dbReference type="GO" id="GO:0005506">
    <property type="term" value="F:iron ion binding"/>
    <property type="evidence" value="ECO:0007669"/>
    <property type="project" value="InterPro"/>
</dbReference>
<dbReference type="InterPro" id="IPR036396">
    <property type="entry name" value="Cyt_P450_sf"/>
</dbReference>
<dbReference type="GO" id="GO:0016705">
    <property type="term" value="F:oxidoreductase activity, acting on paired donors, with incorporation or reduction of molecular oxygen"/>
    <property type="evidence" value="ECO:0007669"/>
    <property type="project" value="InterPro"/>
</dbReference>
<keyword evidence="7" id="KW-1133">Transmembrane helix</keyword>
<dbReference type="SUPFAM" id="SSF48264">
    <property type="entry name" value="Cytochrome P450"/>
    <property type="match status" value="1"/>
</dbReference>
<dbReference type="GO" id="GO:0020037">
    <property type="term" value="F:heme binding"/>
    <property type="evidence" value="ECO:0007669"/>
    <property type="project" value="InterPro"/>
</dbReference>
<dbReference type="Gene3D" id="1.10.630.10">
    <property type="entry name" value="Cytochrome P450"/>
    <property type="match status" value="1"/>
</dbReference>
<sequence>MAFVSVDTITFSQIVLSTVIFLLAITIVYSEIKYYGLRNIPGPLLGRYTDAWRCYLAWKFKDRPGGVAYHQHIHQRYGDVVRVGPKTVYVNDPSAIPVVLGFKDRLDKTDSVDAFGAPGMPPILFSMRDSKQHGAYRRAIQTVYSTSTVMLYQPAVDDMIKKFTTILDKKSRAGEKINLAEWCSYFVYDTIINVSYGTPLGFLDEGKDVYGLIETQAKTIAYVRLATQWRTLDYVLRTNPLTMALTRQKENAFFQFSAERIQEAINKPKENKIRKPTMLQQFLDAQEKFPDLLTDQYVHIFCTTNLLAGTVGPTIALDCILAWMARSPEEQSRLHQEIAANSESFPVTWKETDNMPYLQGVLREGNRLAYSSDLGIEREAPANGLILPSGHVIPAGYSISVSQPALLKNRDAFGDDALEFIPERWMKRKDETEDEYKDRKSYMDRTDLSFGAGSRICPGIAFSRMELSKLVASIVVRYKA</sequence>
<dbReference type="InterPro" id="IPR001128">
    <property type="entry name" value="Cyt_P450"/>
</dbReference>
<evidence type="ECO:0000313" key="8">
    <source>
        <dbReference type="EMBL" id="SPJ79264.1"/>
    </source>
</evidence>
<comment type="similarity">
    <text evidence="2 6">Belongs to the cytochrome P450 family.</text>
</comment>